<keyword evidence="4" id="KW-1185">Reference proteome</keyword>
<dbReference type="InterPro" id="IPR036388">
    <property type="entry name" value="WH-like_DNA-bd_sf"/>
</dbReference>
<dbReference type="InterPro" id="IPR056504">
    <property type="entry name" value="HTH_HVO_0163_N"/>
</dbReference>
<comment type="caution">
    <text evidence="3">The sequence shown here is derived from an EMBL/GenBank/DDBJ whole genome shotgun (WGS) entry which is preliminary data.</text>
</comment>
<dbReference type="EMBL" id="QMDX01000014">
    <property type="protein sequence ID" value="TSD09315.1"/>
    <property type="molecule type" value="Genomic_DNA"/>
</dbReference>
<dbReference type="Gene3D" id="1.10.10.10">
    <property type="entry name" value="Winged helix-like DNA-binding domain superfamily/Winged helix DNA-binding domain"/>
    <property type="match status" value="2"/>
</dbReference>
<dbReference type="GO" id="GO:0003700">
    <property type="term" value="F:DNA-binding transcription factor activity"/>
    <property type="evidence" value="ECO:0007669"/>
    <property type="project" value="InterPro"/>
</dbReference>
<name>A0A554MW11_9EURY</name>
<dbReference type="InParanoid" id="A0A554MW11"/>
<evidence type="ECO:0000259" key="1">
    <source>
        <dbReference type="Pfam" id="PF12802"/>
    </source>
</evidence>
<sequence>MGEESVDEEKRATLRRFAAVGAGGPLARLAGSDADTPDDTSSDVPAAIRGYLATTPGAHFSKLRDDLRLGTGEAQYHLRELAERDAVESWKDGDYRRYVPAGRFSDFERRALGYLRRDTARGLVVGLLKNPDATGTELAARLDVSAPTVSKHAAALADAGLLDRSDGYALTRPETTLLLLVRFADSFGADAVALAAEADDLVAYRD</sequence>
<proteinExistence type="predicted"/>
<dbReference type="PANTHER" id="PTHR36216">
    <property type="entry name" value="TRANSCRIPTIONAL REGULATOR, TRMB"/>
    <property type="match status" value="1"/>
</dbReference>
<dbReference type="AlphaFoldDB" id="A0A554MW11"/>
<protein>
    <submittedName>
        <fullName evidence="3">MarR family transcriptional regulator</fullName>
    </submittedName>
</protein>
<dbReference type="Pfam" id="PF12802">
    <property type="entry name" value="MarR_2"/>
    <property type="match status" value="1"/>
</dbReference>
<feature type="domain" description="HVO-0163 N-terminal HTH" evidence="2">
    <location>
        <begin position="43"/>
        <end position="112"/>
    </location>
</feature>
<dbReference type="RefSeq" id="WP_144263214.1">
    <property type="nucleotide sequence ID" value="NZ_QMDX01000014.1"/>
</dbReference>
<dbReference type="Pfam" id="PF24266">
    <property type="entry name" value="HTH_HVO_0163_N"/>
    <property type="match status" value="1"/>
</dbReference>
<dbReference type="InterPro" id="IPR000835">
    <property type="entry name" value="HTH_MarR-typ"/>
</dbReference>
<dbReference type="Proteomes" id="UP000319894">
    <property type="component" value="Unassembled WGS sequence"/>
</dbReference>
<organism evidence="3 4">
    <name type="scientific">Haloglomus irregulare</name>
    <dbReference type="NCBI Taxonomy" id="2234134"/>
    <lineage>
        <taxon>Archaea</taxon>
        <taxon>Methanobacteriati</taxon>
        <taxon>Methanobacteriota</taxon>
        <taxon>Stenosarchaea group</taxon>
        <taxon>Halobacteria</taxon>
        <taxon>Halobacteriales</taxon>
        <taxon>Natronomonadaceae</taxon>
        <taxon>Haloglomus</taxon>
    </lineage>
</organism>
<reference evidence="3 4" key="1">
    <citation type="submission" date="2018-06" db="EMBL/GenBank/DDBJ databases">
        <title>Natronomonas sp. F16-60 a new haloarchaeon isolated from a solar saltern of Isla Cristina, Huelva, Spain.</title>
        <authorList>
            <person name="Duran-Viseras A."/>
            <person name="Sanchez-Porro C."/>
            <person name="Ventosa A."/>
        </authorList>
    </citation>
    <scope>NUCLEOTIDE SEQUENCE [LARGE SCALE GENOMIC DNA]</scope>
    <source>
        <strain evidence="3 4">F16-60</strain>
    </source>
</reference>
<dbReference type="PANTHER" id="PTHR36216:SF1">
    <property type="entry name" value="HTH ARSR-TYPE DOMAIN-CONTAINING PROTEIN"/>
    <property type="match status" value="1"/>
</dbReference>
<accession>A0A554MW11</accession>
<dbReference type="SUPFAM" id="SSF46785">
    <property type="entry name" value="Winged helix' DNA-binding domain"/>
    <property type="match status" value="2"/>
</dbReference>
<evidence type="ECO:0000259" key="2">
    <source>
        <dbReference type="Pfam" id="PF24266"/>
    </source>
</evidence>
<evidence type="ECO:0000313" key="4">
    <source>
        <dbReference type="Proteomes" id="UP000319894"/>
    </source>
</evidence>
<dbReference type="InterPro" id="IPR036390">
    <property type="entry name" value="WH_DNA-bd_sf"/>
</dbReference>
<evidence type="ECO:0000313" key="3">
    <source>
        <dbReference type="EMBL" id="TSD09315.1"/>
    </source>
</evidence>
<feature type="domain" description="HTH marR-type" evidence="1">
    <location>
        <begin position="127"/>
        <end position="165"/>
    </location>
</feature>
<gene>
    <name evidence="3" type="ORF">DP107_16350</name>
</gene>
<dbReference type="OrthoDB" id="156316at2157"/>